<keyword evidence="3 5" id="KW-1133">Transmembrane helix</keyword>
<sequence length="172" mass="19171">MSDNSTYFVHDGLTMIPFFHFTGGDRLLFDAWQPTTGGAIAGACIGAFFFAVFERWVHAVSPAVIHYLVQRRSRSVIKPSRDHTSSPQPSYEGSDVSIKEKRHLPRRTSPPFIVGVDVPRGMIYAFQRLLGFILMLAVMTFQAGYILSIVAGLGLGEMLFGRAAYRVVKDNR</sequence>
<evidence type="ECO:0000256" key="6">
    <source>
        <dbReference type="SAM" id="MobiDB-lite"/>
    </source>
</evidence>
<dbReference type="GO" id="GO:0005375">
    <property type="term" value="F:copper ion transmembrane transporter activity"/>
    <property type="evidence" value="ECO:0007669"/>
    <property type="project" value="UniProtKB-UniRule"/>
</dbReference>
<evidence type="ECO:0000256" key="1">
    <source>
        <dbReference type="ARBA" id="ARBA00004141"/>
    </source>
</evidence>
<dbReference type="PANTHER" id="PTHR12483:SF27">
    <property type="entry name" value="COPPER TRANSPORT PROTEIN CTR1"/>
    <property type="match status" value="1"/>
</dbReference>
<name>A0A8H7FBG2_AGABI</name>
<keyword evidence="5" id="KW-0813">Transport</keyword>
<feature type="transmembrane region" description="Helical" evidence="5">
    <location>
        <begin position="31"/>
        <end position="53"/>
    </location>
</feature>
<keyword evidence="4 5" id="KW-0472">Membrane</keyword>
<reference evidence="7 8" key="1">
    <citation type="journal article" name="Sci. Rep.">
        <title>Telomere-to-telomere assembled and centromere annotated genomes of the two main subspecies of the button mushroom Agaricus bisporus reveal especially polymorphic chromosome ends.</title>
        <authorList>
            <person name="Sonnenberg A.S.M."/>
            <person name="Sedaghat-Telgerd N."/>
            <person name="Lavrijssen B."/>
            <person name="Ohm R.A."/>
            <person name="Hendrickx P.M."/>
            <person name="Scholtmeijer K."/>
            <person name="Baars J.J.P."/>
            <person name="van Peer A."/>
        </authorList>
    </citation>
    <scope>NUCLEOTIDE SEQUENCE [LARGE SCALE GENOMIC DNA]</scope>
    <source>
        <strain evidence="7 8">H119_p4</strain>
    </source>
</reference>
<evidence type="ECO:0000256" key="3">
    <source>
        <dbReference type="ARBA" id="ARBA00022989"/>
    </source>
</evidence>
<comment type="caution">
    <text evidence="7">The sequence shown here is derived from an EMBL/GenBank/DDBJ whole genome shotgun (WGS) entry which is preliminary data.</text>
</comment>
<keyword evidence="2 5" id="KW-0812">Transmembrane</keyword>
<dbReference type="AlphaFoldDB" id="A0A8H7FBG2"/>
<evidence type="ECO:0000256" key="4">
    <source>
        <dbReference type="ARBA" id="ARBA00023136"/>
    </source>
</evidence>
<evidence type="ECO:0000256" key="5">
    <source>
        <dbReference type="RuleBase" id="RU367022"/>
    </source>
</evidence>
<feature type="region of interest" description="Disordered" evidence="6">
    <location>
        <begin position="78"/>
        <end position="100"/>
    </location>
</feature>
<evidence type="ECO:0000256" key="2">
    <source>
        <dbReference type="ARBA" id="ARBA00022692"/>
    </source>
</evidence>
<comment type="subcellular location">
    <subcellularLocation>
        <location evidence="1 5">Membrane</location>
        <topology evidence="1 5">Multi-pass membrane protein</topology>
    </subcellularLocation>
</comment>
<dbReference type="PANTHER" id="PTHR12483">
    <property type="entry name" value="SOLUTE CARRIER FAMILY 31 COPPER TRANSPORTERS"/>
    <property type="match status" value="1"/>
</dbReference>
<dbReference type="EMBL" id="JABXXO010000001">
    <property type="protein sequence ID" value="KAF7784768.1"/>
    <property type="molecule type" value="Genomic_DNA"/>
</dbReference>
<gene>
    <name evidence="7" type="ORF">Agabi119p4_933</name>
</gene>
<protein>
    <recommendedName>
        <fullName evidence="5">Copper transport protein</fullName>
    </recommendedName>
</protein>
<feature type="transmembrane region" description="Helical" evidence="5">
    <location>
        <begin position="129"/>
        <end position="155"/>
    </location>
</feature>
<evidence type="ECO:0000313" key="7">
    <source>
        <dbReference type="EMBL" id="KAF7784768.1"/>
    </source>
</evidence>
<keyword evidence="5" id="KW-0187">Copper transport</keyword>
<proteinExistence type="inferred from homology"/>
<dbReference type="GO" id="GO:0005886">
    <property type="term" value="C:plasma membrane"/>
    <property type="evidence" value="ECO:0007669"/>
    <property type="project" value="TreeGrafter"/>
</dbReference>
<dbReference type="InterPro" id="IPR007274">
    <property type="entry name" value="Cop_transporter"/>
</dbReference>
<keyword evidence="5" id="KW-0406">Ion transport</keyword>
<dbReference type="Proteomes" id="UP000629468">
    <property type="component" value="Unassembled WGS sequence"/>
</dbReference>
<accession>A0A8H7FBG2</accession>
<evidence type="ECO:0000313" key="8">
    <source>
        <dbReference type="Proteomes" id="UP000629468"/>
    </source>
</evidence>
<dbReference type="Pfam" id="PF04145">
    <property type="entry name" value="Ctr"/>
    <property type="match status" value="1"/>
</dbReference>
<keyword evidence="5" id="KW-0186">Copper</keyword>
<organism evidence="7 8">
    <name type="scientific">Agaricus bisporus var. burnettii</name>
    <dbReference type="NCBI Taxonomy" id="192524"/>
    <lineage>
        <taxon>Eukaryota</taxon>
        <taxon>Fungi</taxon>
        <taxon>Dikarya</taxon>
        <taxon>Basidiomycota</taxon>
        <taxon>Agaricomycotina</taxon>
        <taxon>Agaricomycetes</taxon>
        <taxon>Agaricomycetidae</taxon>
        <taxon>Agaricales</taxon>
        <taxon>Agaricineae</taxon>
        <taxon>Agaricaceae</taxon>
        <taxon>Agaricus</taxon>
    </lineage>
</organism>
<comment type="similarity">
    <text evidence="5">Belongs to the copper transporter (Ctr) (TC 1.A.56) family. SLC31A subfamily.</text>
</comment>